<comment type="caution">
    <text evidence="2">The sequence shown here is derived from an EMBL/GenBank/DDBJ whole genome shotgun (WGS) entry which is preliminary data.</text>
</comment>
<organism evidence="2 3">
    <name type="scientific">Fusarium zealandicum</name>
    <dbReference type="NCBI Taxonomy" id="1053134"/>
    <lineage>
        <taxon>Eukaryota</taxon>
        <taxon>Fungi</taxon>
        <taxon>Dikarya</taxon>
        <taxon>Ascomycota</taxon>
        <taxon>Pezizomycotina</taxon>
        <taxon>Sordariomycetes</taxon>
        <taxon>Hypocreomycetidae</taxon>
        <taxon>Hypocreales</taxon>
        <taxon>Nectriaceae</taxon>
        <taxon>Fusarium</taxon>
        <taxon>Fusarium staphyleae species complex</taxon>
    </lineage>
</organism>
<dbReference type="EMBL" id="JABEYC010000888">
    <property type="protein sequence ID" value="KAF4972911.1"/>
    <property type="molecule type" value="Genomic_DNA"/>
</dbReference>
<feature type="chain" id="PRO_5034137514" evidence="1">
    <location>
        <begin position="23"/>
        <end position="164"/>
    </location>
</feature>
<feature type="signal peptide" evidence="1">
    <location>
        <begin position="1"/>
        <end position="22"/>
    </location>
</feature>
<dbReference type="OrthoDB" id="4387630at2759"/>
<proteinExistence type="predicted"/>
<reference evidence="2" key="2">
    <citation type="submission" date="2020-05" db="EMBL/GenBank/DDBJ databases">
        <authorList>
            <person name="Kim H.-S."/>
            <person name="Proctor R.H."/>
            <person name="Brown D.W."/>
        </authorList>
    </citation>
    <scope>NUCLEOTIDE SEQUENCE</scope>
    <source>
        <strain evidence="2">NRRL 22465</strain>
    </source>
</reference>
<evidence type="ECO:0000313" key="3">
    <source>
        <dbReference type="Proteomes" id="UP000635477"/>
    </source>
</evidence>
<sequence>MPSLRNTLIGLVAASLSTTAVAEHLRVVWSKGGFSSISGPSGGSVSSHFTGFAIINDNNEAIYTEASPADHSPCLSTGSGREFTVEGGCWNQARKFQCKSNLNGSPEGCEVKDKDGNGLGKGEGKTDTEFIGIAIAQDSSCVVEFNTEDGEDCPTENDLGVTSG</sequence>
<evidence type="ECO:0000313" key="2">
    <source>
        <dbReference type="EMBL" id="KAF4972911.1"/>
    </source>
</evidence>
<keyword evidence="1" id="KW-0732">Signal</keyword>
<gene>
    <name evidence="2" type="ORF">FZEAL_9491</name>
</gene>
<dbReference type="AlphaFoldDB" id="A0A8H4UAY1"/>
<evidence type="ECO:0000256" key="1">
    <source>
        <dbReference type="SAM" id="SignalP"/>
    </source>
</evidence>
<reference evidence="2" key="1">
    <citation type="journal article" date="2020" name="BMC Genomics">
        <title>Correction to: Identification and distribution of gene clusters required for synthesis of sphingolipid metabolism inhibitors in diverse species of the filamentous fungus Fusarium.</title>
        <authorList>
            <person name="Kim H.S."/>
            <person name="Lohmar J.M."/>
            <person name="Busman M."/>
            <person name="Brown D.W."/>
            <person name="Naumann T.A."/>
            <person name="Divon H.H."/>
            <person name="Lysoe E."/>
            <person name="Uhlig S."/>
            <person name="Proctor R.H."/>
        </authorList>
    </citation>
    <scope>NUCLEOTIDE SEQUENCE</scope>
    <source>
        <strain evidence="2">NRRL 22465</strain>
    </source>
</reference>
<dbReference type="Proteomes" id="UP000635477">
    <property type="component" value="Unassembled WGS sequence"/>
</dbReference>
<accession>A0A8H4UAY1</accession>
<protein>
    <submittedName>
        <fullName evidence="2">Uncharacterized protein</fullName>
    </submittedName>
</protein>
<keyword evidence="3" id="KW-1185">Reference proteome</keyword>
<name>A0A8H4UAY1_9HYPO</name>